<feature type="domain" description="Ion transport" evidence="13">
    <location>
        <begin position="19"/>
        <end position="133"/>
    </location>
</feature>
<feature type="transmembrane region" description="Helical" evidence="12">
    <location>
        <begin position="49"/>
        <end position="70"/>
    </location>
</feature>
<gene>
    <name evidence="14" type="ORF">C1SCF055_LOCUS17847</name>
</gene>
<keyword evidence="8 12" id="KW-1133">Transmembrane helix</keyword>
<dbReference type="EMBL" id="CAMXCT020001526">
    <property type="protein sequence ID" value="CAL1144272.1"/>
    <property type="molecule type" value="Genomic_DNA"/>
</dbReference>
<keyword evidence="9" id="KW-0406">Ion transport</keyword>
<evidence type="ECO:0000256" key="4">
    <source>
        <dbReference type="ARBA" id="ARBA00022692"/>
    </source>
</evidence>
<dbReference type="EMBL" id="CAMXCT010001526">
    <property type="protein sequence ID" value="CAI3990897.1"/>
    <property type="molecule type" value="Genomic_DNA"/>
</dbReference>
<dbReference type="PROSITE" id="PS51257">
    <property type="entry name" value="PROKAR_LIPOPROTEIN"/>
    <property type="match status" value="1"/>
</dbReference>
<evidence type="ECO:0000256" key="11">
    <source>
        <dbReference type="ARBA" id="ARBA00023303"/>
    </source>
</evidence>
<evidence type="ECO:0000259" key="13">
    <source>
        <dbReference type="Pfam" id="PF00520"/>
    </source>
</evidence>
<dbReference type="PANTHER" id="PTHR11537">
    <property type="entry name" value="VOLTAGE-GATED POTASSIUM CHANNEL"/>
    <property type="match status" value="1"/>
</dbReference>
<keyword evidence="5" id="KW-0631">Potassium channel</keyword>
<dbReference type="GO" id="GO:0005249">
    <property type="term" value="F:voltage-gated potassium channel activity"/>
    <property type="evidence" value="ECO:0007669"/>
    <property type="project" value="InterPro"/>
</dbReference>
<feature type="non-terminal residue" evidence="14">
    <location>
        <position position="1"/>
    </location>
</feature>
<accession>A0A9P1CGW5</accession>
<evidence type="ECO:0000256" key="6">
    <source>
        <dbReference type="ARBA" id="ARBA00022882"/>
    </source>
</evidence>
<reference evidence="15" key="2">
    <citation type="submission" date="2024-04" db="EMBL/GenBank/DDBJ databases">
        <authorList>
            <person name="Chen Y."/>
            <person name="Shah S."/>
            <person name="Dougan E. K."/>
            <person name="Thang M."/>
            <person name="Chan C."/>
        </authorList>
    </citation>
    <scope>NUCLEOTIDE SEQUENCE [LARGE SCALE GENOMIC DNA]</scope>
</reference>
<proteinExistence type="predicted"/>
<evidence type="ECO:0000313" key="16">
    <source>
        <dbReference type="EMBL" id="CAL4778209.1"/>
    </source>
</evidence>
<dbReference type="Pfam" id="PF00520">
    <property type="entry name" value="Ion_trans"/>
    <property type="match status" value="1"/>
</dbReference>
<evidence type="ECO:0000256" key="3">
    <source>
        <dbReference type="ARBA" id="ARBA00022538"/>
    </source>
</evidence>
<evidence type="ECO:0000256" key="9">
    <source>
        <dbReference type="ARBA" id="ARBA00023065"/>
    </source>
</evidence>
<evidence type="ECO:0000313" key="14">
    <source>
        <dbReference type="EMBL" id="CAI3990897.1"/>
    </source>
</evidence>
<evidence type="ECO:0000256" key="2">
    <source>
        <dbReference type="ARBA" id="ARBA00022448"/>
    </source>
</evidence>
<sequence length="149" mass="16571">MVSLRAFVEDPYSSYASAAFHVLILLLIVASCTSVILQTMPEYRENPMFFALEALVTVVFSGELLLRLFAAFPDVFAIFSALNFLDFAAMTPGYAMLLGGTAALPKQPRQLLQMAWFLRMARCLKISQQLQPASRQLSGSIPWHVFNSS</sequence>
<keyword evidence="7" id="KW-0630">Potassium</keyword>
<keyword evidence="3" id="KW-0633">Potassium transport</keyword>
<keyword evidence="4 12" id="KW-0812">Transmembrane</keyword>
<keyword evidence="2" id="KW-0813">Transport</keyword>
<evidence type="ECO:0000313" key="15">
    <source>
        <dbReference type="EMBL" id="CAL1144272.1"/>
    </source>
</evidence>
<organism evidence="14">
    <name type="scientific">Cladocopium goreaui</name>
    <dbReference type="NCBI Taxonomy" id="2562237"/>
    <lineage>
        <taxon>Eukaryota</taxon>
        <taxon>Sar</taxon>
        <taxon>Alveolata</taxon>
        <taxon>Dinophyceae</taxon>
        <taxon>Suessiales</taxon>
        <taxon>Symbiodiniaceae</taxon>
        <taxon>Cladocopium</taxon>
    </lineage>
</organism>
<keyword evidence="11" id="KW-0407">Ion channel</keyword>
<keyword evidence="17" id="KW-1185">Reference proteome</keyword>
<dbReference type="AlphaFoldDB" id="A0A9P1CGW5"/>
<dbReference type="GO" id="GO:0008076">
    <property type="term" value="C:voltage-gated potassium channel complex"/>
    <property type="evidence" value="ECO:0007669"/>
    <property type="project" value="InterPro"/>
</dbReference>
<dbReference type="InterPro" id="IPR005821">
    <property type="entry name" value="Ion_trans_dom"/>
</dbReference>
<evidence type="ECO:0000256" key="12">
    <source>
        <dbReference type="SAM" id="Phobius"/>
    </source>
</evidence>
<feature type="transmembrane region" description="Helical" evidence="12">
    <location>
        <begin position="76"/>
        <end position="104"/>
    </location>
</feature>
<reference evidence="14" key="1">
    <citation type="submission" date="2022-10" db="EMBL/GenBank/DDBJ databases">
        <authorList>
            <person name="Chen Y."/>
            <person name="Dougan E. K."/>
            <person name="Chan C."/>
            <person name="Rhodes N."/>
            <person name="Thang M."/>
        </authorList>
    </citation>
    <scope>NUCLEOTIDE SEQUENCE</scope>
</reference>
<dbReference type="Proteomes" id="UP001152797">
    <property type="component" value="Unassembled WGS sequence"/>
</dbReference>
<dbReference type="SUPFAM" id="SSF81324">
    <property type="entry name" value="Voltage-gated potassium channels"/>
    <property type="match status" value="1"/>
</dbReference>
<evidence type="ECO:0000256" key="7">
    <source>
        <dbReference type="ARBA" id="ARBA00022958"/>
    </source>
</evidence>
<feature type="transmembrane region" description="Helical" evidence="12">
    <location>
        <begin position="12"/>
        <end position="37"/>
    </location>
</feature>
<keyword evidence="10 12" id="KW-0472">Membrane</keyword>
<evidence type="ECO:0000313" key="17">
    <source>
        <dbReference type="Proteomes" id="UP001152797"/>
    </source>
</evidence>
<dbReference type="PANTHER" id="PTHR11537:SF254">
    <property type="entry name" value="POTASSIUM VOLTAGE-GATED CHANNEL PROTEIN SHAB"/>
    <property type="match status" value="1"/>
</dbReference>
<keyword evidence="6" id="KW-0851">Voltage-gated channel</keyword>
<dbReference type="PRINTS" id="PR00169">
    <property type="entry name" value="KCHANNEL"/>
</dbReference>
<comment type="subcellular location">
    <subcellularLocation>
        <location evidence="1">Membrane</location>
        <topology evidence="1">Multi-pass membrane protein</topology>
    </subcellularLocation>
</comment>
<dbReference type="InterPro" id="IPR028325">
    <property type="entry name" value="VG_K_chnl"/>
</dbReference>
<evidence type="ECO:0000256" key="5">
    <source>
        <dbReference type="ARBA" id="ARBA00022826"/>
    </source>
</evidence>
<dbReference type="EMBL" id="CAMXCT030001526">
    <property type="protein sequence ID" value="CAL4778209.1"/>
    <property type="molecule type" value="Genomic_DNA"/>
</dbReference>
<comment type="caution">
    <text evidence="14">The sequence shown here is derived from an EMBL/GenBank/DDBJ whole genome shotgun (WGS) entry which is preliminary data.</text>
</comment>
<evidence type="ECO:0000256" key="8">
    <source>
        <dbReference type="ARBA" id="ARBA00022989"/>
    </source>
</evidence>
<name>A0A9P1CGW5_9DINO</name>
<dbReference type="GO" id="GO:0001508">
    <property type="term" value="P:action potential"/>
    <property type="evidence" value="ECO:0007669"/>
    <property type="project" value="TreeGrafter"/>
</dbReference>
<dbReference type="Gene3D" id="1.20.120.350">
    <property type="entry name" value="Voltage-gated potassium channels. Chain C"/>
    <property type="match status" value="1"/>
</dbReference>
<protein>
    <submittedName>
        <fullName evidence="16">Potassium voltage-gated channel subfamily B member 2</fullName>
    </submittedName>
</protein>
<dbReference type="InterPro" id="IPR027359">
    <property type="entry name" value="Volt_channel_dom_sf"/>
</dbReference>
<evidence type="ECO:0000256" key="1">
    <source>
        <dbReference type="ARBA" id="ARBA00004141"/>
    </source>
</evidence>
<evidence type="ECO:0000256" key="10">
    <source>
        <dbReference type="ARBA" id="ARBA00023136"/>
    </source>
</evidence>